<dbReference type="GO" id="GO:0000902">
    <property type="term" value="P:cell morphogenesis"/>
    <property type="evidence" value="ECO:0007669"/>
    <property type="project" value="TreeGrafter"/>
</dbReference>
<evidence type="ECO:0000259" key="11">
    <source>
        <dbReference type="PROSITE" id="PS50268"/>
    </source>
</evidence>
<keyword evidence="5" id="KW-0677">Repeat</keyword>
<keyword evidence="3" id="KW-0165">Cleavage on pair of basic residues</keyword>
<evidence type="ECO:0000256" key="1">
    <source>
        <dbReference type="ARBA" id="ARBA00004236"/>
    </source>
</evidence>
<evidence type="ECO:0000256" key="7">
    <source>
        <dbReference type="ARBA" id="ARBA00022889"/>
    </source>
</evidence>
<evidence type="ECO:0000256" key="5">
    <source>
        <dbReference type="ARBA" id="ARBA00022737"/>
    </source>
</evidence>
<organism evidence="12 13">
    <name type="scientific">Labeo rohita</name>
    <name type="common">Indian major carp</name>
    <name type="synonym">Cyprinus rohita</name>
    <dbReference type="NCBI Taxonomy" id="84645"/>
    <lineage>
        <taxon>Eukaryota</taxon>
        <taxon>Metazoa</taxon>
        <taxon>Chordata</taxon>
        <taxon>Craniata</taxon>
        <taxon>Vertebrata</taxon>
        <taxon>Euteleostomi</taxon>
        <taxon>Actinopterygii</taxon>
        <taxon>Neopterygii</taxon>
        <taxon>Teleostei</taxon>
        <taxon>Ostariophysi</taxon>
        <taxon>Cypriniformes</taxon>
        <taxon>Cyprinidae</taxon>
        <taxon>Labeoninae</taxon>
        <taxon>Labeonini</taxon>
        <taxon>Labeo</taxon>
    </lineage>
</organism>
<evidence type="ECO:0000256" key="3">
    <source>
        <dbReference type="ARBA" id="ARBA00022685"/>
    </source>
</evidence>
<keyword evidence="4" id="KW-0479">Metal-binding</keyword>
<dbReference type="InterPro" id="IPR020894">
    <property type="entry name" value="Cadherin_CS"/>
</dbReference>
<accession>A0A498MY25</accession>
<comment type="subcellular location">
    <subcellularLocation>
        <location evidence="1">Cell membrane</location>
    </subcellularLocation>
</comment>
<dbReference type="GO" id="GO:0044331">
    <property type="term" value="P:cell-cell adhesion mediated by cadherin"/>
    <property type="evidence" value="ECO:0007669"/>
    <property type="project" value="TreeGrafter"/>
</dbReference>
<evidence type="ECO:0000313" key="13">
    <source>
        <dbReference type="Proteomes" id="UP000290572"/>
    </source>
</evidence>
<gene>
    <name evidence="12" type="ORF">ROHU_022048</name>
</gene>
<evidence type="ECO:0000256" key="6">
    <source>
        <dbReference type="ARBA" id="ARBA00022837"/>
    </source>
</evidence>
<dbReference type="SUPFAM" id="SSF49313">
    <property type="entry name" value="Cadherin-like"/>
    <property type="match status" value="1"/>
</dbReference>
<evidence type="ECO:0000256" key="10">
    <source>
        <dbReference type="PROSITE-ProRule" id="PRU00043"/>
    </source>
</evidence>
<keyword evidence="2" id="KW-1003">Cell membrane</keyword>
<dbReference type="FunFam" id="2.60.40.60:FF:000022">
    <property type="entry name" value="Cadherin 2"/>
    <property type="match status" value="1"/>
</dbReference>
<dbReference type="EMBL" id="QBIY01012520">
    <property type="protein sequence ID" value="RXN24743.1"/>
    <property type="molecule type" value="Genomic_DNA"/>
</dbReference>
<evidence type="ECO:0000313" key="12">
    <source>
        <dbReference type="EMBL" id="RXN24743.1"/>
    </source>
</evidence>
<dbReference type="GO" id="GO:0016477">
    <property type="term" value="P:cell migration"/>
    <property type="evidence" value="ECO:0007669"/>
    <property type="project" value="TreeGrafter"/>
</dbReference>
<dbReference type="Pfam" id="PF00028">
    <property type="entry name" value="Cadherin"/>
    <property type="match status" value="1"/>
</dbReference>
<dbReference type="GO" id="GO:0005912">
    <property type="term" value="C:adherens junction"/>
    <property type="evidence" value="ECO:0007669"/>
    <property type="project" value="TreeGrafter"/>
</dbReference>
<dbReference type="GO" id="GO:0007043">
    <property type="term" value="P:cell-cell junction assembly"/>
    <property type="evidence" value="ECO:0007669"/>
    <property type="project" value="TreeGrafter"/>
</dbReference>
<dbReference type="InterPro" id="IPR002126">
    <property type="entry name" value="Cadherin-like_dom"/>
</dbReference>
<dbReference type="GO" id="GO:0034332">
    <property type="term" value="P:adherens junction organization"/>
    <property type="evidence" value="ECO:0007669"/>
    <property type="project" value="TreeGrafter"/>
</dbReference>
<keyword evidence="8" id="KW-0472">Membrane</keyword>
<dbReference type="AlphaFoldDB" id="A0A498MY25"/>
<dbReference type="InterPro" id="IPR039808">
    <property type="entry name" value="Cadherin"/>
</dbReference>
<dbReference type="GO" id="GO:0005509">
    <property type="term" value="F:calcium ion binding"/>
    <property type="evidence" value="ECO:0007669"/>
    <property type="project" value="UniProtKB-UniRule"/>
</dbReference>
<dbReference type="GO" id="GO:0016339">
    <property type="term" value="P:calcium-dependent cell-cell adhesion via plasma membrane cell adhesion molecules"/>
    <property type="evidence" value="ECO:0007669"/>
    <property type="project" value="TreeGrafter"/>
</dbReference>
<dbReference type="Proteomes" id="UP000290572">
    <property type="component" value="Unassembled WGS sequence"/>
</dbReference>
<dbReference type="CDD" id="cd11304">
    <property type="entry name" value="Cadherin_repeat"/>
    <property type="match status" value="1"/>
</dbReference>
<dbReference type="PANTHER" id="PTHR24027:SF80">
    <property type="entry name" value="CADHERIN-13"/>
    <property type="match status" value="1"/>
</dbReference>
<evidence type="ECO:0000256" key="8">
    <source>
        <dbReference type="ARBA" id="ARBA00023136"/>
    </source>
</evidence>
<sequence>MDVSVIDQNDNRPVFKEPRYSGEVLEGSPTDGFDLKQGVILLSRQGSNALRGLLPECTFALGPERFDWILILDPGGFEERGTTWACGTVGDLASSYFDAFPMCIDIQFVAQTSKNCNVWEGTTVMTMTAYDADDPNTDNAVLRYIIVRQLPDKPSPNMFYIDPERGDIVTVIAPYQLDREDAE</sequence>
<comment type="caution">
    <text evidence="12">The sequence shown here is derived from an EMBL/GenBank/DDBJ whole genome shotgun (WGS) entry which is preliminary data.</text>
</comment>
<dbReference type="GO" id="GO:0007156">
    <property type="term" value="P:homophilic cell adhesion via plasma membrane adhesion molecules"/>
    <property type="evidence" value="ECO:0007669"/>
    <property type="project" value="InterPro"/>
</dbReference>
<dbReference type="STRING" id="84645.A0A498MY25"/>
<evidence type="ECO:0000256" key="2">
    <source>
        <dbReference type="ARBA" id="ARBA00022475"/>
    </source>
</evidence>
<dbReference type="Gene3D" id="2.60.40.60">
    <property type="entry name" value="Cadherins"/>
    <property type="match status" value="1"/>
</dbReference>
<feature type="domain" description="Cadherin" evidence="11">
    <location>
        <begin position="121"/>
        <end position="183"/>
    </location>
</feature>
<keyword evidence="6 10" id="KW-0106">Calcium</keyword>
<dbReference type="GO" id="GO:0045296">
    <property type="term" value="F:cadherin binding"/>
    <property type="evidence" value="ECO:0007669"/>
    <property type="project" value="TreeGrafter"/>
</dbReference>
<evidence type="ECO:0000256" key="4">
    <source>
        <dbReference type="ARBA" id="ARBA00022723"/>
    </source>
</evidence>
<dbReference type="PROSITE" id="PS50268">
    <property type="entry name" value="CADHERIN_2"/>
    <property type="match status" value="1"/>
</dbReference>
<dbReference type="PANTHER" id="PTHR24027">
    <property type="entry name" value="CADHERIN-23"/>
    <property type="match status" value="1"/>
</dbReference>
<dbReference type="PROSITE" id="PS00232">
    <property type="entry name" value="CADHERIN_1"/>
    <property type="match status" value="1"/>
</dbReference>
<keyword evidence="7" id="KW-0130">Cell adhesion</keyword>
<name>A0A498MY25_LABRO</name>
<dbReference type="InterPro" id="IPR015919">
    <property type="entry name" value="Cadherin-like_sf"/>
</dbReference>
<reference evidence="12 13" key="1">
    <citation type="submission" date="2018-03" db="EMBL/GenBank/DDBJ databases">
        <title>Draft genome sequence of Rohu Carp (Labeo rohita).</title>
        <authorList>
            <person name="Das P."/>
            <person name="Kushwaha B."/>
            <person name="Joshi C.G."/>
            <person name="Kumar D."/>
            <person name="Nagpure N.S."/>
            <person name="Sahoo L."/>
            <person name="Das S.P."/>
            <person name="Bit A."/>
            <person name="Patnaik S."/>
            <person name="Meher P.K."/>
            <person name="Jayasankar P."/>
            <person name="Koringa P.G."/>
            <person name="Patel N.V."/>
            <person name="Hinsu A.T."/>
            <person name="Kumar R."/>
            <person name="Pandey M."/>
            <person name="Agarwal S."/>
            <person name="Srivastava S."/>
            <person name="Singh M."/>
            <person name="Iquebal M.A."/>
            <person name="Jaiswal S."/>
            <person name="Angadi U.B."/>
            <person name="Kumar N."/>
            <person name="Raza M."/>
            <person name="Shah T.M."/>
            <person name="Rai A."/>
            <person name="Jena J.K."/>
        </authorList>
    </citation>
    <scope>NUCLEOTIDE SEQUENCE [LARGE SCALE GENOMIC DNA]</scope>
    <source>
        <strain evidence="12">DASCIFA01</strain>
        <tissue evidence="12">Testis</tissue>
    </source>
</reference>
<keyword evidence="13" id="KW-1185">Reference proteome</keyword>
<proteinExistence type="predicted"/>
<keyword evidence="9" id="KW-0325">Glycoprotein</keyword>
<protein>
    <submittedName>
        <fullName evidence="12">Cadherin-13-like isoform X2</fullName>
    </submittedName>
</protein>
<evidence type="ECO:0000256" key="9">
    <source>
        <dbReference type="ARBA" id="ARBA00023180"/>
    </source>
</evidence>
<dbReference type="GO" id="GO:0008013">
    <property type="term" value="F:beta-catenin binding"/>
    <property type="evidence" value="ECO:0007669"/>
    <property type="project" value="TreeGrafter"/>
</dbReference>
<dbReference type="GO" id="GO:0016342">
    <property type="term" value="C:catenin complex"/>
    <property type="evidence" value="ECO:0007669"/>
    <property type="project" value="TreeGrafter"/>
</dbReference>